<organism evidence="1">
    <name type="scientific">Arundo donax</name>
    <name type="common">Giant reed</name>
    <name type="synonym">Donax arundinaceus</name>
    <dbReference type="NCBI Taxonomy" id="35708"/>
    <lineage>
        <taxon>Eukaryota</taxon>
        <taxon>Viridiplantae</taxon>
        <taxon>Streptophyta</taxon>
        <taxon>Embryophyta</taxon>
        <taxon>Tracheophyta</taxon>
        <taxon>Spermatophyta</taxon>
        <taxon>Magnoliopsida</taxon>
        <taxon>Liliopsida</taxon>
        <taxon>Poales</taxon>
        <taxon>Poaceae</taxon>
        <taxon>PACMAD clade</taxon>
        <taxon>Arundinoideae</taxon>
        <taxon>Arundineae</taxon>
        <taxon>Arundo</taxon>
    </lineage>
</organism>
<dbReference type="EMBL" id="GBRH01169137">
    <property type="protein sequence ID" value="JAE28759.1"/>
    <property type="molecule type" value="Transcribed_RNA"/>
</dbReference>
<protein>
    <submittedName>
        <fullName evidence="1">Uncharacterized protein</fullName>
    </submittedName>
</protein>
<sequence length="107" mass="12394">MPMITCRGSRISLQGSFRETDSYKSNMCQNCVNCMSSIKRKNTPHKHNIVSCTTCEMAFELERDTEKHKKMNYVLKRVTLKARTPHVHILTSKKLLKLHTSTSSRFC</sequence>
<proteinExistence type="predicted"/>
<accession>A0A0A9GYY9</accession>
<evidence type="ECO:0000313" key="1">
    <source>
        <dbReference type="EMBL" id="JAE28759.1"/>
    </source>
</evidence>
<reference evidence="1" key="2">
    <citation type="journal article" date="2015" name="Data Brief">
        <title>Shoot transcriptome of the giant reed, Arundo donax.</title>
        <authorList>
            <person name="Barrero R.A."/>
            <person name="Guerrero F.D."/>
            <person name="Moolhuijzen P."/>
            <person name="Goolsby J.A."/>
            <person name="Tidwell J."/>
            <person name="Bellgard S.E."/>
            <person name="Bellgard M.I."/>
        </authorList>
    </citation>
    <scope>NUCLEOTIDE SEQUENCE</scope>
    <source>
        <tissue evidence="1">Shoot tissue taken approximately 20 cm above the soil surface</tissue>
    </source>
</reference>
<dbReference type="AlphaFoldDB" id="A0A0A9GYY9"/>
<reference evidence="1" key="1">
    <citation type="submission" date="2014-09" db="EMBL/GenBank/DDBJ databases">
        <authorList>
            <person name="Magalhaes I.L.F."/>
            <person name="Oliveira U."/>
            <person name="Santos F.R."/>
            <person name="Vidigal T.H.D.A."/>
            <person name="Brescovit A.D."/>
            <person name="Santos A.J."/>
        </authorList>
    </citation>
    <scope>NUCLEOTIDE SEQUENCE</scope>
    <source>
        <tissue evidence="1">Shoot tissue taken approximately 20 cm above the soil surface</tissue>
    </source>
</reference>
<name>A0A0A9GYY9_ARUDO</name>